<dbReference type="EMBL" id="JBFOLJ010000008">
    <property type="protein sequence ID" value="KAL2515014.1"/>
    <property type="molecule type" value="Genomic_DNA"/>
</dbReference>
<gene>
    <name evidence="2" type="ORF">Fot_28985</name>
</gene>
<accession>A0ABD1TQM2</accession>
<name>A0ABD1TQM2_9LAMI</name>
<evidence type="ECO:0000313" key="3">
    <source>
        <dbReference type="Proteomes" id="UP001604277"/>
    </source>
</evidence>
<reference evidence="3" key="1">
    <citation type="submission" date="2024-07" db="EMBL/GenBank/DDBJ databases">
        <title>Two chromosome-level genome assemblies of Korean endemic species Abeliophyllum distichum and Forsythia ovata (Oleaceae).</title>
        <authorList>
            <person name="Jang H."/>
        </authorList>
    </citation>
    <scope>NUCLEOTIDE SEQUENCE [LARGE SCALE GENOMIC DNA]</scope>
</reference>
<feature type="compositionally biased region" description="Basic residues" evidence="1">
    <location>
        <begin position="8"/>
        <end position="28"/>
    </location>
</feature>
<dbReference type="AlphaFoldDB" id="A0ABD1TQM2"/>
<organism evidence="2 3">
    <name type="scientific">Forsythia ovata</name>
    <dbReference type="NCBI Taxonomy" id="205694"/>
    <lineage>
        <taxon>Eukaryota</taxon>
        <taxon>Viridiplantae</taxon>
        <taxon>Streptophyta</taxon>
        <taxon>Embryophyta</taxon>
        <taxon>Tracheophyta</taxon>
        <taxon>Spermatophyta</taxon>
        <taxon>Magnoliopsida</taxon>
        <taxon>eudicotyledons</taxon>
        <taxon>Gunneridae</taxon>
        <taxon>Pentapetalae</taxon>
        <taxon>asterids</taxon>
        <taxon>lamiids</taxon>
        <taxon>Lamiales</taxon>
        <taxon>Oleaceae</taxon>
        <taxon>Forsythieae</taxon>
        <taxon>Forsythia</taxon>
    </lineage>
</organism>
<evidence type="ECO:0000313" key="2">
    <source>
        <dbReference type="EMBL" id="KAL2515014.1"/>
    </source>
</evidence>
<keyword evidence="3" id="KW-1185">Reference proteome</keyword>
<dbReference type="Proteomes" id="UP001604277">
    <property type="component" value="Unassembled WGS sequence"/>
</dbReference>
<evidence type="ECO:0000256" key="1">
    <source>
        <dbReference type="SAM" id="MobiDB-lite"/>
    </source>
</evidence>
<protein>
    <submittedName>
        <fullName evidence="2">Uncharacterized protein</fullName>
    </submittedName>
</protein>
<sequence>MTSTWSKSKSRRQSKRRHKNSASKRSRGQTKAVLKSEKKKFNIHVPEGENLAESGTKSEAFEEDDQPLDEGTHKKQKLSSRSKDCNDELDNKTRLETSLYLL</sequence>
<comment type="caution">
    <text evidence="2">The sequence shown here is derived from an EMBL/GenBank/DDBJ whole genome shotgun (WGS) entry which is preliminary data.</text>
</comment>
<feature type="region of interest" description="Disordered" evidence="1">
    <location>
        <begin position="1"/>
        <end position="89"/>
    </location>
</feature>
<proteinExistence type="predicted"/>